<keyword evidence="3" id="KW-0812">Transmembrane</keyword>
<feature type="coiled-coil region" evidence="1">
    <location>
        <begin position="1172"/>
        <end position="1248"/>
    </location>
</feature>
<feature type="coiled-coil region" evidence="1">
    <location>
        <begin position="832"/>
        <end position="919"/>
    </location>
</feature>
<feature type="region of interest" description="Disordered" evidence="2">
    <location>
        <begin position="631"/>
        <end position="664"/>
    </location>
</feature>
<gene>
    <name evidence="4" type="ORF">C1SCF055_LOCUS36611</name>
</gene>
<evidence type="ECO:0000313" key="6">
    <source>
        <dbReference type="EMBL" id="CAL4798763.1"/>
    </source>
</evidence>
<feature type="coiled-coil region" evidence="1">
    <location>
        <begin position="955"/>
        <end position="1017"/>
    </location>
</feature>
<dbReference type="PANTHER" id="PTHR15715:SF37">
    <property type="entry name" value="LD47843P"/>
    <property type="match status" value="1"/>
</dbReference>
<dbReference type="OrthoDB" id="436675at2759"/>
<feature type="transmembrane region" description="Helical" evidence="3">
    <location>
        <begin position="353"/>
        <end position="376"/>
    </location>
</feature>
<keyword evidence="6" id="KW-0695">RNA-directed DNA polymerase</keyword>
<dbReference type="EMBL" id="CAMXCT030005112">
    <property type="protein sequence ID" value="CAL4798763.1"/>
    <property type="molecule type" value="Genomic_DNA"/>
</dbReference>
<dbReference type="Proteomes" id="UP001152797">
    <property type="component" value="Unassembled WGS sequence"/>
</dbReference>
<keyword evidence="3" id="KW-1133">Transmembrane helix</keyword>
<evidence type="ECO:0000313" key="4">
    <source>
        <dbReference type="EMBL" id="CAI4011451.1"/>
    </source>
</evidence>
<keyword evidence="7" id="KW-1185">Reference proteome</keyword>
<dbReference type="EMBL" id="CAMXCT020005112">
    <property type="protein sequence ID" value="CAL1164826.1"/>
    <property type="molecule type" value="Genomic_DNA"/>
</dbReference>
<evidence type="ECO:0000256" key="2">
    <source>
        <dbReference type="SAM" id="MobiDB-lite"/>
    </source>
</evidence>
<dbReference type="EMBL" id="CAMXCT010005112">
    <property type="protein sequence ID" value="CAI4011451.1"/>
    <property type="molecule type" value="Genomic_DNA"/>
</dbReference>
<evidence type="ECO:0000256" key="3">
    <source>
        <dbReference type="SAM" id="Phobius"/>
    </source>
</evidence>
<feature type="coiled-coil region" evidence="1">
    <location>
        <begin position="1276"/>
        <end position="1352"/>
    </location>
</feature>
<evidence type="ECO:0000256" key="1">
    <source>
        <dbReference type="SAM" id="Coils"/>
    </source>
</evidence>
<keyword evidence="3" id="KW-0472">Membrane</keyword>
<feature type="compositionally biased region" description="Basic and acidic residues" evidence="2">
    <location>
        <begin position="36"/>
        <end position="49"/>
    </location>
</feature>
<evidence type="ECO:0000313" key="7">
    <source>
        <dbReference type="Proteomes" id="UP001152797"/>
    </source>
</evidence>
<reference evidence="5" key="2">
    <citation type="submission" date="2024-04" db="EMBL/GenBank/DDBJ databases">
        <authorList>
            <person name="Chen Y."/>
            <person name="Shah S."/>
            <person name="Dougan E. K."/>
            <person name="Thang M."/>
            <person name="Chan C."/>
        </authorList>
    </citation>
    <scope>NUCLEOTIDE SEQUENCE [LARGE SCALE GENOMIC DNA]</scope>
</reference>
<keyword evidence="6" id="KW-0808">Transferase</keyword>
<feature type="compositionally biased region" description="Basic and acidic residues" evidence="2">
    <location>
        <begin position="176"/>
        <end position="185"/>
    </location>
</feature>
<protein>
    <submittedName>
        <fullName evidence="6">Reverse transcriptase domain-containing protein</fullName>
    </submittedName>
</protein>
<evidence type="ECO:0000313" key="5">
    <source>
        <dbReference type="EMBL" id="CAL1164826.1"/>
    </source>
</evidence>
<reference evidence="4" key="1">
    <citation type="submission" date="2022-10" db="EMBL/GenBank/DDBJ databases">
        <authorList>
            <person name="Chen Y."/>
            <person name="Dougan E. K."/>
            <person name="Chan C."/>
            <person name="Rhodes N."/>
            <person name="Thang M."/>
        </authorList>
    </citation>
    <scope>NUCLEOTIDE SEQUENCE</scope>
</reference>
<feature type="transmembrane region" description="Helical" evidence="3">
    <location>
        <begin position="134"/>
        <end position="154"/>
    </location>
</feature>
<organism evidence="4">
    <name type="scientific">Cladocopium goreaui</name>
    <dbReference type="NCBI Taxonomy" id="2562237"/>
    <lineage>
        <taxon>Eukaryota</taxon>
        <taxon>Sar</taxon>
        <taxon>Alveolata</taxon>
        <taxon>Dinophyceae</taxon>
        <taxon>Suessiales</taxon>
        <taxon>Symbiodiniaceae</taxon>
        <taxon>Cladocopium</taxon>
    </lineage>
</organism>
<dbReference type="PANTHER" id="PTHR15715">
    <property type="entry name" value="CENTROSOMAL PROTEIN OF 170 KDA"/>
    <property type="match status" value="1"/>
</dbReference>
<name>A0A9P1DJR9_9DINO</name>
<comment type="caution">
    <text evidence="4">The sequence shown here is derived from an EMBL/GenBank/DDBJ whole genome shotgun (WGS) entry which is preliminary data.</text>
</comment>
<dbReference type="InterPro" id="IPR051176">
    <property type="entry name" value="Cent_Immune-Sig_Mod"/>
</dbReference>
<feature type="region of interest" description="Disordered" evidence="2">
    <location>
        <begin position="247"/>
        <end position="278"/>
    </location>
</feature>
<feature type="region of interest" description="Disordered" evidence="2">
    <location>
        <begin position="163"/>
        <end position="185"/>
    </location>
</feature>
<sequence length="1364" mass="148694">MAQSKHAKGGESQPSTVYPVHSKLVHAPIPTMEEVTAAKHRADEEEKRAAAAQQTAKKHLQKAEAAAKEASQSSDDRQREKAQKEAKSEAALATEAEHNATVKRLEAKIAHDKVRFMEIQSLRGGWQTESPSQWVEYASVGAGIFALALCAFLVPGRSKTAKQEPLKEPLLTEEPDWARESGDDEHSAEVSHYQRVFGVSWVSCSTGILSALLASAIIARCFAVCVPTASSTCEEDEVTLLHARQASLPKGEHHEEVQAESQTSESNHAPGPASKEEISVTNAEGAGLSVTSKSSTADALLDAEMATLMGTEPGFPGWIGSNVSKALYNSSESLLLQVGHAVRASSYSGAMGMFMAFTFFAFLCSCCAVTVTRAFIQDQRQTSETLAQHERRQRLLQSFASSVRTPKKGPEGMPSPTPGSAVAVPPTTPTRRAGVGLRSPWRRVVVDTPLEGDRLGVNLTEDTLIIIDYTDPRAESLGFKVGERVVHINGVPVFQQLDFQKVLSGAFREFHRARQPIVISTVEPASSYPNNLNLLPEMEDICGRWQMTNGEVFVISRLPGLQYLLMTMLAGGQPSASGLMMVHSAEELRCQLLRTDGSNLGDVRICYRENMMEVTFSSAQGGTWGQPLAAWRATGDAPSPQQTGVSLPRPTVQSSPPESLPPSKDNDQILWLSYHWFKNGFQSHPKLGFQHLTCRSMLWRDLAGIQRPTGCEAEGRRDVVKCRKSQEEMAGVKADAEVTKAQHAEQVAALEAKLKAEAGTTQSALNQKVTALEQKVEESQMALQAKSDEAAAAKQSLEDFKSQMAQADSHSAGMVDALREREEKLAAAHAETALLTERLQLAQENLDRTKKECLSAQAAAEEAQNMYQHALSKVDLNAEEEKARADLKQKSLSAAEQELEQAKQEVSNLSEQMENSGHKFEMERQKSVGLNEALAVTQSQVKDLLAKVSSVTSASEVLQQEKATAEEKIAALEKEKALQLQSLEEEKATQGKLSLKLSDLQQELEKCKANHADDVQQHAKKIQEADSLALGEMRGEAVVKKDETCKESSSSYYSDSGEDEKAGSEKPEPKPADPVKTKPLHSAANAKVATAPSKAQSSRGKPRRLEDVANFLENQANFLRRHAAETCSQAALTVYMLCVLEDHKTRLEQAKQAGTDALQALDAVRQQAAAEITEHKKVSDEHKQALEDLQDEMKKHSSNIAHKELEAENEKNRADLAESIAASRQEELETAQKLAEKAKATLQSVRSELTAECSAAKAQVEVERKLALEAEESAEKFRLEAQAARASEQKARIAEQEARALIAKLRQSAAVEVDDGALTEMRKQLASAQGEAEKAKKDLDALREAKASQIMNSESPTSLEKANA</sequence>
<accession>A0A9P1DJR9</accession>
<feature type="region of interest" description="Disordered" evidence="2">
    <location>
        <begin position="1040"/>
        <end position="1104"/>
    </location>
</feature>
<feature type="compositionally biased region" description="Basic and acidic residues" evidence="2">
    <location>
        <begin position="74"/>
        <end position="88"/>
    </location>
</feature>
<proteinExistence type="predicted"/>
<keyword evidence="1" id="KW-0175">Coiled coil</keyword>
<feature type="region of interest" description="Disordered" evidence="2">
    <location>
        <begin position="1"/>
        <end position="95"/>
    </location>
</feature>
<feature type="compositionally biased region" description="Polar residues" evidence="2">
    <location>
        <begin position="639"/>
        <end position="657"/>
    </location>
</feature>
<keyword evidence="6" id="KW-0548">Nucleotidyltransferase</keyword>
<feature type="region of interest" description="Disordered" evidence="2">
    <location>
        <begin position="398"/>
        <end position="434"/>
    </location>
</feature>
<feature type="coiled-coil region" evidence="1">
    <location>
        <begin position="733"/>
        <end position="803"/>
    </location>
</feature>
<feature type="compositionally biased region" description="Basic and acidic residues" evidence="2">
    <location>
        <begin position="1059"/>
        <end position="1076"/>
    </location>
</feature>
<dbReference type="GO" id="GO:0003964">
    <property type="term" value="F:RNA-directed DNA polymerase activity"/>
    <property type="evidence" value="ECO:0007669"/>
    <property type="project" value="UniProtKB-KW"/>
</dbReference>